<dbReference type="Proteomes" id="UP001187531">
    <property type="component" value="Unassembled WGS sequence"/>
</dbReference>
<evidence type="ECO:0000313" key="1">
    <source>
        <dbReference type="EMBL" id="KAK2721102.1"/>
    </source>
</evidence>
<keyword evidence="2" id="KW-1185">Reference proteome</keyword>
<dbReference type="AlphaFoldDB" id="A0AA88IFU2"/>
<dbReference type="EMBL" id="JAVRJZ010000006">
    <property type="protein sequence ID" value="KAK2721102.1"/>
    <property type="molecule type" value="Genomic_DNA"/>
</dbReference>
<name>A0AA88IFU2_ARTSF</name>
<reference evidence="1" key="1">
    <citation type="submission" date="2023-07" db="EMBL/GenBank/DDBJ databases">
        <title>Chromosome-level genome assembly of Artemia franciscana.</title>
        <authorList>
            <person name="Jo E."/>
        </authorList>
    </citation>
    <scope>NUCLEOTIDE SEQUENCE</scope>
    <source>
        <tissue evidence="1">Whole body</tissue>
    </source>
</reference>
<gene>
    <name evidence="1" type="ORF">QYM36_003396</name>
</gene>
<organism evidence="1 2">
    <name type="scientific">Artemia franciscana</name>
    <name type="common">Brine shrimp</name>
    <name type="synonym">Artemia sanfranciscana</name>
    <dbReference type="NCBI Taxonomy" id="6661"/>
    <lineage>
        <taxon>Eukaryota</taxon>
        <taxon>Metazoa</taxon>
        <taxon>Ecdysozoa</taxon>
        <taxon>Arthropoda</taxon>
        <taxon>Crustacea</taxon>
        <taxon>Branchiopoda</taxon>
        <taxon>Anostraca</taxon>
        <taxon>Artemiidae</taxon>
        <taxon>Artemia</taxon>
    </lineage>
</organism>
<comment type="caution">
    <text evidence="1">The sequence shown here is derived from an EMBL/GenBank/DDBJ whole genome shotgun (WGS) entry which is preliminary data.</text>
</comment>
<sequence length="218" mass="24208">MDGSQMPLNPVFESTSQKRQAVSLCEMRLVAWFAAEDVPFKKAASLTAVLKASVSDSSILRQTKLKRTKVKGVIHDLMAPRECQTLADLLTRAHYSLIVDETTDKSSAKALVMIAKYKHHATLLVGEYLLSLVEVTDASSEGQKKLIQTYLKDIGAPVSNLIGIAYDNAFVSTGVHDGLGALFQESLTHFLCLDAQATHLRYMLTIHPRFFRMDWSSY</sequence>
<evidence type="ECO:0008006" key="3">
    <source>
        <dbReference type="Google" id="ProtNLM"/>
    </source>
</evidence>
<accession>A0AA88IFU2</accession>
<dbReference type="PANTHER" id="PTHR37162">
    <property type="entry name" value="HAT FAMILY DIMERISATION DOMAINCONTAINING PROTEIN-RELATED"/>
    <property type="match status" value="1"/>
</dbReference>
<dbReference type="PANTHER" id="PTHR37162:SF1">
    <property type="entry name" value="BED-TYPE DOMAIN-CONTAINING PROTEIN"/>
    <property type="match status" value="1"/>
</dbReference>
<evidence type="ECO:0000313" key="2">
    <source>
        <dbReference type="Proteomes" id="UP001187531"/>
    </source>
</evidence>
<protein>
    <recommendedName>
        <fullName evidence="3">DUF4371 domain-containing protein</fullName>
    </recommendedName>
</protein>
<proteinExistence type="predicted"/>